<keyword evidence="2" id="KW-1185">Reference proteome</keyword>
<reference evidence="3" key="2">
    <citation type="submission" date="2025-08" db="UniProtKB">
        <authorList>
            <consortium name="RefSeq"/>
        </authorList>
    </citation>
    <scope>IDENTIFICATION</scope>
</reference>
<name>A0ABM1GST2_SOLPN</name>
<feature type="compositionally biased region" description="Low complexity" evidence="1">
    <location>
        <begin position="123"/>
        <end position="132"/>
    </location>
</feature>
<reference evidence="2" key="1">
    <citation type="journal article" date="2014" name="Nat. Genet.">
        <title>The genome of the stress-tolerant wild tomato species Solanum pennellii.</title>
        <authorList>
            <person name="Bolger A."/>
            <person name="Scossa F."/>
            <person name="Bolger M.E."/>
            <person name="Lanz C."/>
            <person name="Maumus F."/>
            <person name="Tohge T."/>
            <person name="Quesneville H."/>
            <person name="Alseekh S."/>
            <person name="Sorensen I."/>
            <person name="Lichtenstein G."/>
            <person name="Fich E.A."/>
            <person name="Conte M."/>
            <person name="Keller H."/>
            <person name="Schneeberger K."/>
            <person name="Schwacke R."/>
            <person name="Ofner I."/>
            <person name="Vrebalov J."/>
            <person name="Xu Y."/>
            <person name="Osorio S."/>
            <person name="Aflitos S.A."/>
            <person name="Schijlen E."/>
            <person name="Jimenez-Gomez J.M."/>
            <person name="Ryngajllo M."/>
            <person name="Kimura S."/>
            <person name="Kumar R."/>
            <person name="Koenig D."/>
            <person name="Headland L.R."/>
            <person name="Maloof J.N."/>
            <person name="Sinha N."/>
            <person name="van Ham R.C."/>
            <person name="Lankhorst R.K."/>
            <person name="Mao L."/>
            <person name="Vogel A."/>
            <person name="Arsova B."/>
            <person name="Panstruga R."/>
            <person name="Fei Z."/>
            <person name="Rose J.K."/>
            <person name="Zamir D."/>
            <person name="Carrari F."/>
            <person name="Giovannoni J.J."/>
            <person name="Weigel D."/>
            <person name="Usadel B."/>
            <person name="Fernie A.R."/>
        </authorList>
    </citation>
    <scope>NUCLEOTIDE SEQUENCE [LARGE SCALE GENOMIC DNA]</scope>
    <source>
        <strain evidence="2">cv. LA0716</strain>
    </source>
</reference>
<feature type="compositionally biased region" description="Polar residues" evidence="1">
    <location>
        <begin position="141"/>
        <end position="153"/>
    </location>
</feature>
<feature type="region of interest" description="Disordered" evidence="1">
    <location>
        <begin position="202"/>
        <end position="228"/>
    </location>
</feature>
<accession>A0ABM1GST2</accession>
<feature type="compositionally biased region" description="Low complexity" evidence="1">
    <location>
        <begin position="202"/>
        <end position="216"/>
    </location>
</feature>
<dbReference type="RefSeq" id="XP_015075422.1">
    <property type="nucleotide sequence ID" value="XM_015219936.1"/>
</dbReference>
<dbReference type="Proteomes" id="UP000694930">
    <property type="component" value="Chromosome 5"/>
</dbReference>
<evidence type="ECO:0000313" key="3">
    <source>
        <dbReference type="RefSeq" id="XP_015075422.1"/>
    </source>
</evidence>
<feature type="region of interest" description="Disordered" evidence="1">
    <location>
        <begin position="123"/>
        <end position="153"/>
    </location>
</feature>
<proteinExistence type="predicted"/>
<gene>
    <name evidence="3" type="primary">LOC107019431</name>
</gene>
<protein>
    <submittedName>
        <fullName evidence="3">Uncharacterized protein LOC107019431</fullName>
    </submittedName>
</protein>
<sequence length="270" mass="28715">MPPRRANTKNVNAMNANAAPPLSDQEVSNVEFKNVIHLLVQSMTNQNNWVHGHVNENGGSAAARICDFVRMNLPKLLGSQTNEDPQNFLGEIKNISRLTTYAQQLISGGGNCSHSQLKILAPAPSSASVPSSKNRYDQKGRTPSSKSQGSVSGTKIYTTYPKCGMKHPGECLAGKEGSFGCGQSGHRAQCITSAALATCPTQQGNSSSTGSGQSQNKQYAFEARRDQEGSSDVVTGSLRVFNLDVYTLLDTGATLSSVTPYIAVQFSVSP</sequence>
<evidence type="ECO:0000313" key="2">
    <source>
        <dbReference type="Proteomes" id="UP000694930"/>
    </source>
</evidence>
<organism evidence="2 3">
    <name type="scientific">Solanum pennellii</name>
    <name type="common">Tomato</name>
    <name type="synonym">Lycopersicon pennellii</name>
    <dbReference type="NCBI Taxonomy" id="28526"/>
    <lineage>
        <taxon>Eukaryota</taxon>
        <taxon>Viridiplantae</taxon>
        <taxon>Streptophyta</taxon>
        <taxon>Embryophyta</taxon>
        <taxon>Tracheophyta</taxon>
        <taxon>Spermatophyta</taxon>
        <taxon>Magnoliopsida</taxon>
        <taxon>eudicotyledons</taxon>
        <taxon>Gunneridae</taxon>
        <taxon>Pentapetalae</taxon>
        <taxon>asterids</taxon>
        <taxon>lamiids</taxon>
        <taxon>Solanales</taxon>
        <taxon>Solanaceae</taxon>
        <taxon>Solanoideae</taxon>
        <taxon>Solaneae</taxon>
        <taxon>Solanum</taxon>
        <taxon>Solanum subgen. Lycopersicon</taxon>
    </lineage>
</organism>
<feature type="compositionally biased region" description="Low complexity" evidence="1">
    <location>
        <begin position="8"/>
        <end position="19"/>
    </location>
</feature>
<dbReference type="GeneID" id="107019431"/>
<evidence type="ECO:0000256" key="1">
    <source>
        <dbReference type="SAM" id="MobiDB-lite"/>
    </source>
</evidence>
<feature type="region of interest" description="Disordered" evidence="1">
    <location>
        <begin position="1"/>
        <end position="20"/>
    </location>
</feature>